<dbReference type="Proteomes" id="UP000309128">
    <property type="component" value="Unassembled WGS sequence"/>
</dbReference>
<accession>A0A5S4FN43</accession>
<dbReference type="RefSeq" id="WP_138666357.1">
    <property type="nucleotide sequence ID" value="NZ_VCKY01000034.1"/>
</dbReference>
<organism evidence="1 2">
    <name type="scientific">Nonomuraea turkmeniaca</name>
    <dbReference type="NCBI Taxonomy" id="103838"/>
    <lineage>
        <taxon>Bacteria</taxon>
        <taxon>Bacillati</taxon>
        <taxon>Actinomycetota</taxon>
        <taxon>Actinomycetes</taxon>
        <taxon>Streptosporangiales</taxon>
        <taxon>Streptosporangiaceae</taxon>
        <taxon>Nonomuraea</taxon>
    </lineage>
</organism>
<evidence type="ECO:0000313" key="1">
    <source>
        <dbReference type="EMBL" id="TMR22049.1"/>
    </source>
</evidence>
<evidence type="ECO:0000313" key="2">
    <source>
        <dbReference type="Proteomes" id="UP000309128"/>
    </source>
</evidence>
<reference evidence="1 2" key="1">
    <citation type="submission" date="2019-05" db="EMBL/GenBank/DDBJ databases">
        <title>Draft genome sequence of Nonomuraea turkmeniaca DSM 43926.</title>
        <authorList>
            <person name="Saricaoglu S."/>
            <person name="Isik K."/>
        </authorList>
    </citation>
    <scope>NUCLEOTIDE SEQUENCE [LARGE SCALE GENOMIC DNA]</scope>
    <source>
        <strain evidence="1 2">DSM 43926</strain>
    </source>
</reference>
<gene>
    <name evidence="1" type="ORF">ETD86_12820</name>
</gene>
<protein>
    <submittedName>
        <fullName evidence="1">Uncharacterized protein</fullName>
    </submittedName>
</protein>
<dbReference type="AlphaFoldDB" id="A0A5S4FN43"/>
<keyword evidence="2" id="KW-1185">Reference proteome</keyword>
<comment type="caution">
    <text evidence="1">The sequence shown here is derived from an EMBL/GenBank/DDBJ whole genome shotgun (WGS) entry which is preliminary data.</text>
</comment>
<name>A0A5S4FN43_9ACTN</name>
<dbReference type="EMBL" id="VCKY01000034">
    <property type="protein sequence ID" value="TMR22049.1"/>
    <property type="molecule type" value="Genomic_DNA"/>
</dbReference>
<proteinExistence type="predicted"/>
<sequence length="64" mass="7026">MPVTVFVAVIEGNDDETSNAIRTDMLKVIKESGGELTDSMWAVDADTVADAYETDRAYIIDLNE</sequence>